<keyword evidence="2" id="KW-1185">Reference proteome</keyword>
<dbReference type="EMBL" id="FNEZ01000004">
    <property type="protein sequence ID" value="SDK13925.1"/>
    <property type="molecule type" value="Genomic_DNA"/>
</dbReference>
<organism evidence="1 2">
    <name type="scientific">Flavobacterium noncentrifugens</name>
    <dbReference type="NCBI Taxonomy" id="1128970"/>
    <lineage>
        <taxon>Bacteria</taxon>
        <taxon>Pseudomonadati</taxon>
        <taxon>Bacteroidota</taxon>
        <taxon>Flavobacteriia</taxon>
        <taxon>Flavobacteriales</taxon>
        <taxon>Flavobacteriaceae</taxon>
        <taxon>Flavobacterium</taxon>
    </lineage>
</organism>
<protein>
    <submittedName>
        <fullName evidence="1">Uncharacterized protein</fullName>
    </submittedName>
</protein>
<sequence>MKKQKVSFETNFWIRYEAGSPRKVIDAFFENDNLASYKQMLGEVLMYTRKREVYQREYPGTVFIFYKALRSLLKACHCLQFKSWEINFAATSGCGSILHQASLTNEEFTDPYLVFRNAFAFKTLAEFDFFLCDTVELALSHYTEDDSWDVMAFYIHLVKMLDAAQLIHERGADKIKRLKN</sequence>
<dbReference type="OrthoDB" id="1270082at2"/>
<name>A0A1G8ZHQ7_9FLAO</name>
<accession>A0A1G8ZHQ7</accession>
<gene>
    <name evidence="1" type="ORF">SAMN04487935_2574</name>
</gene>
<reference evidence="1 2" key="1">
    <citation type="submission" date="2016-10" db="EMBL/GenBank/DDBJ databases">
        <authorList>
            <person name="de Groot N.N."/>
        </authorList>
    </citation>
    <scope>NUCLEOTIDE SEQUENCE [LARGE SCALE GENOMIC DNA]</scope>
    <source>
        <strain evidence="1 2">CGMCC 1.10076</strain>
    </source>
</reference>
<proteinExistence type="predicted"/>
<evidence type="ECO:0000313" key="2">
    <source>
        <dbReference type="Proteomes" id="UP000199580"/>
    </source>
</evidence>
<dbReference type="STRING" id="1128970.SAMN04487935_2574"/>
<evidence type="ECO:0000313" key="1">
    <source>
        <dbReference type="EMBL" id="SDK13925.1"/>
    </source>
</evidence>
<dbReference type="RefSeq" id="WP_091396233.1">
    <property type="nucleotide sequence ID" value="NZ_BKAI01000009.1"/>
</dbReference>
<dbReference type="Proteomes" id="UP000199580">
    <property type="component" value="Unassembled WGS sequence"/>
</dbReference>
<dbReference type="AlphaFoldDB" id="A0A1G8ZHQ7"/>